<sequence>MRRATESDIPEIVRITNLAYAVEAFCIRGQRIRPEEVAALMETGRFLVEPGGSGLRASVFLRPEGIRWYLGLLAVAPDCQGRGLGRKMVEEAGELCRAEGGRFLDITVVSLRKELFPFYEGLGFHAHDVMPFREPEKLLLPLHLVKCTKALVPAEEL</sequence>
<accession>A0AA48H196</accession>
<reference evidence="3" key="1">
    <citation type="journal article" date="2023" name="Int. J. Syst. Evol. Microbiol.">
        <title>Mesoterricola silvestris gen. nov., sp. nov., Mesoterricola sediminis sp. nov., Geothrix oryzae sp. nov., Geothrix edaphica sp. nov., Geothrix rubra sp. nov., and Geothrix limicola sp. nov., six novel members of Acidobacteriota isolated from soils.</title>
        <authorList>
            <person name="Itoh H."/>
            <person name="Sugisawa Y."/>
            <person name="Mise K."/>
            <person name="Xu Z."/>
            <person name="Kuniyasu M."/>
            <person name="Ushijima N."/>
            <person name="Kawano K."/>
            <person name="Kobayashi E."/>
            <person name="Shiratori Y."/>
            <person name="Masuda Y."/>
            <person name="Senoo K."/>
        </authorList>
    </citation>
    <scope>NUCLEOTIDE SEQUENCE [LARGE SCALE GENOMIC DNA]</scope>
    <source>
        <strain evidence="3">W79</strain>
    </source>
</reference>
<dbReference type="Pfam" id="PF13673">
    <property type="entry name" value="Acetyltransf_10"/>
    <property type="match status" value="1"/>
</dbReference>
<dbReference type="RefSeq" id="WP_316412864.1">
    <property type="nucleotide sequence ID" value="NZ_AP027080.1"/>
</dbReference>
<evidence type="ECO:0000313" key="2">
    <source>
        <dbReference type="EMBL" id="BDU74188.1"/>
    </source>
</evidence>
<dbReference type="CDD" id="cd04301">
    <property type="entry name" value="NAT_SF"/>
    <property type="match status" value="1"/>
</dbReference>
<dbReference type="InterPro" id="IPR016181">
    <property type="entry name" value="Acyl_CoA_acyltransferase"/>
</dbReference>
<dbReference type="Proteomes" id="UP001238179">
    <property type="component" value="Chromosome"/>
</dbReference>
<dbReference type="KEGG" id="msil:METEAL_33620"/>
<feature type="domain" description="N-acetyltransferase" evidence="1">
    <location>
        <begin position="1"/>
        <end position="145"/>
    </location>
</feature>
<organism evidence="2 3">
    <name type="scientific">Mesoterricola silvestris</name>
    <dbReference type="NCBI Taxonomy" id="2927979"/>
    <lineage>
        <taxon>Bacteria</taxon>
        <taxon>Pseudomonadati</taxon>
        <taxon>Acidobacteriota</taxon>
        <taxon>Holophagae</taxon>
        <taxon>Holophagales</taxon>
        <taxon>Holophagaceae</taxon>
        <taxon>Mesoterricola</taxon>
    </lineage>
</organism>
<evidence type="ECO:0000259" key="1">
    <source>
        <dbReference type="PROSITE" id="PS51186"/>
    </source>
</evidence>
<protein>
    <recommendedName>
        <fullName evidence="1">N-acetyltransferase domain-containing protein</fullName>
    </recommendedName>
</protein>
<dbReference type="Gene3D" id="3.40.630.30">
    <property type="match status" value="1"/>
</dbReference>
<proteinExistence type="predicted"/>
<dbReference type="GO" id="GO:0016747">
    <property type="term" value="F:acyltransferase activity, transferring groups other than amino-acyl groups"/>
    <property type="evidence" value="ECO:0007669"/>
    <property type="project" value="InterPro"/>
</dbReference>
<name>A0AA48H196_9BACT</name>
<dbReference type="PROSITE" id="PS51186">
    <property type="entry name" value="GNAT"/>
    <property type="match status" value="1"/>
</dbReference>
<dbReference type="InterPro" id="IPR000182">
    <property type="entry name" value="GNAT_dom"/>
</dbReference>
<dbReference type="EMBL" id="AP027080">
    <property type="protein sequence ID" value="BDU74188.1"/>
    <property type="molecule type" value="Genomic_DNA"/>
</dbReference>
<dbReference type="SUPFAM" id="SSF55729">
    <property type="entry name" value="Acyl-CoA N-acyltransferases (Nat)"/>
    <property type="match status" value="1"/>
</dbReference>
<keyword evidence="3" id="KW-1185">Reference proteome</keyword>
<evidence type="ECO:0000313" key="3">
    <source>
        <dbReference type="Proteomes" id="UP001238179"/>
    </source>
</evidence>
<gene>
    <name evidence="2" type="ORF">METEAL_33620</name>
</gene>
<dbReference type="AlphaFoldDB" id="A0AA48H196"/>